<protein>
    <submittedName>
        <fullName evidence="1">Uncharacterized protein</fullName>
    </submittedName>
</protein>
<sequence>MQSLSNANKTNVRYGSVADLLGSCAKALAPCQKYVNHLGIVTWVRPHPNVFRAQPEQVIGDVPSIDGGLEKLEYMGHIAFIFVPGLWDASNANGIPHVVKDFVDSSE</sequence>
<name>A0A0G9GY21_9GAMM</name>
<gene>
    <name evidence="1" type="ORF">Y882_17195</name>
</gene>
<reference evidence="1 2" key="1">
    <citation type="journal article" date="2015" name="Antonie Van Leeuwenhoek">
        <title>A phylogenomic and molecular marker based taxonomic framework for the order Xanthomonadales: proposal to transfer the families Algiphilaceae and Solimonadaceae to the order Nevskiales ord. nov. and to create a new family within the order Xanthomonadales, the family Rhodanobacteraceae fam. nov., containing the genus Rhodanobacter and its closest relatives.</title>
        <authorList>
            <person name="Naushad S."/>
            <person name="Adeolu M."/>
            <person name="Wong S."/>
            <person name="Sohail M."/>
            <person name="Schellhorn H.E."/>
            <person name="Gupta R.S."/>
        </authorList>
    </citation>
    <scope>NUCLEOTIDE SEQUENCE [LARGE SCALE GENOMIC DNA]</scope>
    <source>
        <strain evidence="1 2">DSM 16301</strain>
    </source>
</reference>
<dbReference type="PATRIC" id="fig|1440762.4.peg.3198"/>
<evidence type="ECO:0000313" key="1">
    <source>
        <dbReference type="EMBL" id="KLD62178.1"/>
    </source>
</evidence>
<dbReference type="EMBL" id="JPLA01000053">
    <property type="protein sequence ID" value="KLD62178.1"/>
    <property type="molecule type" value="Genomic_DNA"/>
</dbReference>
<comment type="caution">
    <text evidence="1">The sequence shown here is derived from an EMBL/GenBank/DDBJ whole genome shotgun (WGS) entry which is preliminary data.</text>
</comment>
<proteinExistence type="predicted"/>
<dbReference type="AlphaFoldDB" id="A0A0G9GY21"/>
<organism evidence="1 2">
    <name type="scientific">Dyella japonica DSM 16301</name>
    <dbReference type="NCBI Taxonomy" id="1440762"/>
    <lineage>
        <taxon>Bacteria</taxon>
        <taxon>Pseudomonadati</taxon>
        <taxon>Pseudomonadota</taxon>
        <taxon>Gammaproteobacteria</taxon>
        <taxon>Lysobacterales</taxon>
        <taxon>Rhodanobacteraceae</taxon>
        <taxon>Dyella</taxon>
    </lineage>
</organism>
<dbReference type="Proteomes" id="UP000035481">
    <property type="component" value="Unassembled WGS sequence"/>
</dbReference>
<evidence type="ECO:0000313" key="2">
    <source>
        <dbReference type="Proteomes" id="UP000035481"/>
    </source>
</evidence>
<accession>A0A0G9GY21</accession>